<dbReference type="PANTHER" id="PTHR12930:SF0">
    <property type="entry name" value="RING FINGER PROTEIN 113B"/>
    <property type="match status" value="1"/>
</dbReference>
<organism evidence="9 10">
    <name type="scientific">Gallus gallus</name>
    <name type="common">Chicken</name>
    <dbReference type="NCBI Taxonomy" id="9031"/>
    <lineage>
        <taxon>Eukaryota</taxon>
        <taxon>Metazoa</taxon>
        <taxon>Chordata</taxon>
        <taxon>Craniata</taxon>
        <taxon>Vertebrata</taxon>
        <taxon>Euteleostomi</taxon>
        <taxon>Archelosauria</taxon>
        <taxon>Archosauria</taxon>
        <taxon>Dinosauria</taxon>
        <taxon>Saurischia</taxon>
        <taxon>Theropoda</taxon>
        <taxon>Coelurosauria</taxon>
        <taxon>Aves</taxon>
        <taxon>Neognathae</taxon>
        <taxon>Galloanserae</taxon>
        <taxon>Galliformes</taxon>
        <taxon>Phasianidae</taxon>
        <taxon>Phasianinae</taxon>
        <taxon>Gallus</taxon>
    </lineage>
</organism>
<dbReference type="GO" id="GO:0008270">
    <property type="term" value="F:zinc ion binding"/>
    <property type="evidence" value="ECO:0007669"/>
    <property type="project" value="UniProtKB-KW"/>
</dbReference>
<proteinExistence type="predicted"/>
<feature type="compositionally biased region" description="Basic and acidic residues" evidence="5">
    <location>
        <begin position="463"/>
        <end position="473"/>
    </location>
</feature>
<dbReference type="InterPro" id="IPR039971">
    <property type="entry name" value="CWC24-like"/>
</dbReference>
<dbReference type="Ensembl" id="ENSGALT00010052603.1">
    <property type="protein sequence ID" value="ENSGALP00010031509.1"/>
    <property type="gene ID" value="ENSGALG00010021651.1"/>
</dbReference>
<evidence type="ECO:0000256" key="5">
    <source>
        <dbReference type="SAM" id="MobiDB-lite"/>
    </source>
</evidence>
<dbReference type="GO" id="GO:0034247">
    <property type="term" value="P:snoRNA splicing"/>
    <property type="evidence" value="ECO:0000318"/>
    <property type="project" value="GO_Central"/>
</dbReference>
<feature type="region of interest" description="Disordered" evidence="5">
    <location>
        <begin position="89"/>
        <end position="134"/>
    </location>
</feature>
<dbReference type="Pfam" id="PF13920">
    <property type="entry name" value="zf-C3HC4_3"/>
    <property type="match status" value="1"/>
</dbReference>
<dbReference type="Proteomes" id="UP000000539">
    <property type="component" value="Chromosome 27"/>
</dbReference>
<dbReference type="PROSITE" id="PS00518">
    <property type="entry name" value="ZF_RING_1"/>
    <property type="match status" value="1"/>
</dbReference>
<name>A0A8V0ZLA4_CHICK</name>
<dbReference type="Gene3D" id="3.30.40.10">
    <property type="entry name" value="Zinc/RING finger domain, C3HC4 (zinc finger)"/>
    <property type="match status" value="1"/>
</dbReference>
<evidence type="ECO:0000259" key="8">
    <source>
        <dbReference type="PROSITE" id="PS50103"/>
    </source>
</evidence>
<dbReference type="InterPro" id="IPR036855">
    <property type="entry name" value="Znf_CCCH_sf"/>
</dbReference>
<keyword evidence="6" id="KW-0732">Signal</keyword>
<dbReference type="InterPro" id="IPR013083">
    <property type="entry name" value="Znf_RING/FYVE/PHD"/>
</dbReference>
<reference evidence="9" key="2">
    <citation type="submission" date="2025-08" db="UniProtKB">
        <authorList>
            <consortium name="Ensembl"/>
        </authorList>
    </citation>
    <scope>IDENTIFICATION</scope>
    <source>
        <strain evidence="9">broiler</strain>
    </source>
</reference>
<dbReference type="InterPro" id="IPR001841">
    <property type="entry name" value="Znf_RING"/>
</dbReference>
<keyword evidence="10" id="KW-1185">Reference proteome</keyword>
<evidence type="ECO:0000256" key="1">
    <source>
        <dbReference type="ARBA" id="ARBA00022723"/>
    </source>
</evidence>
<dbReference type="SMART" id="SM00184">
    <property type="entry name" value="RING"/>
    <property type="match status" value="1"/>
</dbReference>
<evidence type="ECO:0000256" key="2">
    <source>
        <dbReference type="ARBA" id="ARBA00022771"/>
    </source>
</evidence>
<evidence type="ECO:0000256" key="3">
    <source>
        <dbReference type="ARBA" id="ARBA00022833"/>
    </source>
</evidence>
<accession>A0A8V0ZLA4</accession>
<dbReference type="SUPFAM" id="SSF57850">
    <property type="entry name" value="RING/U-box"/>
    <property type="match status" value="1"/>
</dbReference>
<dbReference type="GO" id="GO:0005684">
    <property type="term" value="C:U2-type spliceosomal complex"/>
    <property type="evidence" value="ECO:0000318"/>
    <property type="project" value="GO_Central"/>
</dbReference>
<dbReference type="PANTHER" id="PTHR12930">
    <property type="entry name" value="ZINC FINGER PROTEIN 183"/>
    <property type="match status" value="1"/>
</dbReference>
<keyword evidence="2 4" id="KW-0863">Zinc-finger</keyword>
<feature type="domain" description="C3H1-type" evidence="8">
    <location>
        <begin position="329"/>
        <end position="357"/>
    </location>
</feature>
<evidence type="ECO:0000256" key="6">
    <source>
        <dbReference type="SAM" id="SignalP"/>
    </source>
</evidence>
<dbReference type="AlphaFoldDB" id="A0A8V0ZLA4"/>
<dbReference type="SMART" id="SM00356">
    <property type="entry name" value="ZnF_C3H1"/>
    <property type="match status" value="1"/>
</dbReference>
<dbReference type="FunCoup" id="A0A8V0ZLA4">
    <property type="interactions" value="1086"/>
</dbReference>
<evidence type="ECO:0000313" key="9">
    <source>
        <dbReference type="Ensembl" id="ENSGALP00010031509.1"/>
    </source>
</evidence>
<feature type="domain" description="RING-type" evidence="7">
    <location>
        <begin position="395"/>
        <end position="433"/>
    </location>
</feature>
<feature type="signal peptide" evidence="6">
    <location>
        <begin position="1"/>
        <end position="26"/>
    </location>
</feature>
<sequence>MHAGTPVKVHGVCMLTCSCTWTLVCAHACARTHTCTQCTRVHAQLSARACSRTHECVLKCSCTCIHMRAPAYWRARSCTRTGARAPQAVAMATRKSPSPPAGGALPRPAPRSRRSPRGPSPPGQQGALSGAELLWGHSVRRRRRKMAEEGSVCSFVFKKRGLAAGRGRRKRPSSDQEQESSGEEGSTVVRKERRRETPNPMIQKTRRCTKERPSYALSSSDDDDPSKEIGVTYKSTRSAKPVGPEDMGATAVYELDTEKDKDAQAIFERSQKIQEELRGKEDDKIYRGINNYQKYVKPKDTSMGNASSGMVRKGPIRAPEHLRATVRWDYQPDICKDYKETGFCGFGDSCKFLHDRSDYKHGWQIERELDEGRYGVNDEENYEVSSDEEDMPFKCFICRSSFKNPVVTKCRHYFCESCALQHYRKSQRCYVCDKQTNGVFNPAKELMAKLEKHKGEEEEEELSDRSDHGEDPH</sequence>
<dbReference type="OrthoDB" id="25761at2759"/>
<dbReference type="PROSITE" id="PS50089">
    <property type="entry name" value="ZF_RING_2"/>
    <property type="match status" value="1"/>
</dbReference>
<feature type="region of interest" description="Disordered" evidence="5">
    <location>
        <begin position="163"/>
        <end position="245"/>
    </location>
</feature>
<reference evidence="9" key="3">
    <citation type="submission" date="2025-09" db="UniProtKB">
        <authorList>
            <consortium name="Ensembl"/>
        </authorList>
    </citation>
    <scope>IDENTIFICATION</scope>
    <source>
        <strain evidence="9">broiler</strain>
    </source>
</reference>
<dbReference type="PROSITE" id="PS50103">
    <property type="entry name" value="ZF_C3H1"/>
    <property type="match status" value="1"/>
</dbReference>
<feature type="region of interest" description="Disordered" evidence="5">
    <location>
        <begin position="448"/>
        <end position="473"/>
    </location>
</feature>
<feature type="chain" id="PRO_5036456638" evidence="6">
    <location>
        <begin position="27"/>
        <end position="473"/>
    </location>
</feature>
<dbReference type="InterPro" id="IPR000571">
    <property type="entry name" value="Znf_CCCH"/>
</dbReference>
<dbReference type="GeneTree" id="ENSGT00390000016292"/>
<dbReference type="CDD" id="cd16539">
    <property type="entry name" value="RING-HC_RNF113A_B"/>
    <property type="match status" value="1"/>
</dbReference>
<dbReference type="Pfam" id="PF00642">
    <property type="entry name" value="zf-CCCH"/>
    <property type="match status" value="1"/>
</dbReference>
<dbReference type="InterPro" id="IPR017907">
    <property type="entry name" value="Znf_RING_CS"/>
</dbReference>
<evidence type="ECO:0000259" key="7">
    <source>
        <dbReference type="PROSITE" id="PS50089"/>
    </source>
</evidence>
<reference evidence="9" key="1">
    <citation type="submission" date="2020-11" db="EMBL/GenBank/DDBJ databases">
        <title>Gallus gallus (Chicken) genome, bGalGal1, GRCg7b, maternal haplotype autosomes + Z &amp; W.</title>
        <authorList>
            <person name="Warren W."/>
            <person name="Formenti G."/>
            <person name="Fedrigo O."/>
            <person name="Haase B."/>
            <person name="Mountcastle J."/>
            <person name="Balacco J."/>
            <person name="Tracey A."/>
            <person name="Schneider V."/>
            <person name="Okimoto R."/>
            <person name="Cheng H."/>
            <person name="Hawken R."/>
            <person name="Howe K."/>
            <person name="Jarvis E.D."/>
        </authorList>
    </citation>
    <scope>NUCLEOTIDE SEQUENCE [LARGE SCALE GENOMIC DNA]</scope>
    <source>
        <strain evidence="9">Broiler</strain>
    </source>
</reference>
<protein>
    <submittedName>
        <fullName evidence="9">Ring finger protein 113B</fullName>
    </submittedName>
</protein>
<dbReference type="SUPFAM" id="SSF90229">
    <property type="entry name" value="CCCH zinc finger"/>
    <property type="match status" value="1"/>
</dbReference>
<keyword evidence="1 4" id="KW-0479">Metal-binding</keyword>
<dbReference type="FunFam" id="3.30.40.10:FF:000045">
    <property type="entry name" value="RING finger protein 113A"/>
    <property type="match status" value="1"/>
</dbReference>
<keyword evidence="3 4" id="KW-0862">Zinc</keyword>
<evidence type="ECO:0000256" key="4">
    <source>
        <dbReference type="PROSITE-ProRule" id="PRU00723"/>
    </source>
</evidence>
<feature type="zinc finger region" description="C3H1-type" evidence="4">
    <location>
        <begin position="329"/>
        <end position="357"/>
    </location>
</feature>
<gene>
    <name evidence="9" type="primary">RNF113B</name>
</gene>
<evidence type="ECO:0000313" key="10">
    <source>
        <dbReference type="Proteomes" id="UP000000539"/>
    </source>
</evidence>